<name>A0A127M190_9GAMM</name>
<feature type="domain" description="Glycosyl transferase family 1" evidence="3">
    <location>
        <begin position="195"/>
        <end position="359"/>
    </location>
</feature>
<organism evidence="4 5">
    <name type="scientific">Zhongshania aliphaticivorans</name>
    <dbReference type="NCBI Taxonomy" id="1470434"/>
    <lineage>
        <taxon>Bacteria</taxon>
        <taxon>Pseudomonadati</taxon>
        <taxon>Pseudomonadota</taxon>
        <taxon>Gammaproteobacteria</taxon>
        <taxon>Cellvibrionales</taxon>
        <taxon>Spongiibacteraceae</taxon>
        <taxon>Zhongshania</taxon>
    </lineage>
</organism>
<evidence type="ECO:0000256" key="2">
    <source>
        <dbReference type="ARBA" id="ARBA00022679"/>
    </source>
</evidence>
<accession>A0A127M190</accession>
<dbReference type="Pfam" id="PF00534">
    <property type="entry name" value="Glycos_transf_1"/>
    <property type="match status" value="1"/>
</dbReference>
<dbReference type="STRING" id="1470434.AZF00_01155"/>
<dbReference type="PANTHER" id="PTHR12526:SF510">
    <property type="entry name" value="D-INOSITOL 3-PHOSPHATE GLYCOSYLTRANSFERASE"/>
    <property type="match status" value="1"/>
</dbReference>
<gene>
    <name evidence="4" type="ORF">AZF00_01155</name>
</gene>
<dbReference type="AlphaFoldDB" id="A0A127M190"/>
<dbReference type="EMBL" id="CP014544">
    <property type="protein sequence ID" value="AMO66991.1"/>
    <property type="molecule type" value="Genomic_DNA"/>
</dbReference>
<keyword evidence="2" id="KW-0808">Transferase</keyword>
<sequence length="382" mass="42526">MSALNQKVLFTTHVGSPGGAEIKMLELLNAVEQREVLLFEKGSLFDTIKAKGVPVIVEDLNKGFRQYKREGSTLSALKVIPSLFKASVSAIRHARNYEIIVCMSQKSFVVFALSKVIHRKKIVWFMNDIVSSEHFSGFSRTVIKSLARVFADTVVLNSKSSLHEWQAAGMHSKREVVIYSGVNTTRPKPSEDTSDIDKIKEWQGNAPLIGMFGRITHWKGQHVFIEALSKLPNHKAIVVGGTHFEDDSYASSLAERAAQLKLSNQIKFVGHRANIFDYIDICDTIVHCSVLPEPFGRVIVEAMLMEKIVIATAAGGATEIVKDEESGYLYPPGDAEELARKIKVALANPSRQTMQRSAKRRAEELFSSDKMCQDFQQLLSSV</sequence>
<reference evidence="4 5" key="1">
    <citation type="submission" date="2015-12" db="EMBL/GenBank/DDBJ databases">
        <authorList>
            <person name="Shamseldin A."/>
            <person name="Moawad H."/>
            <person name="Abd El-Rahim W.M."/>
            <person name="Sadowsky M.J."/>
        </authorList>
    </citation>
    <scope>NUCLEOTIDE SEQUENCE [LARGE SCALE GENOMIC DNA]</scope>
    <source>
        <strain evidence="4 5">SM2</strain>
    </source>
</reference>
<dbReference type="CDD" id="cd03801">
    <property type="entry name" value="GT4_PimA-like"/>
    <property type="match status" value="1"/>
</dbReference>
<evidence type="ECO:0000313" key="4">
    <source>
        <dbReference type="EMBL" id="AMO66991.1"/>
    </source>
</evidence>
<evidence type="ECO:0000313" key="5">
    <source>
        <dbReference type="Proteomes" id="UP000074119"/>
    </source>
</evidence>
<dbReference type="RefSeq" id="WP_062382580.1">
    <property type="nucleotide sequence ID" value="NZ_CP014544.1"/>
</dbReference>
<protein>
    <recommendedName>
        <fullName evidence="3">Glycosyl transferase family 1 domain-containing protein</fullName>
    </recommendedName>
</protein>
<evidence type="ECO:0000259" key="3">
    <source>
        <dbReference type="Pfam" id="PF00534"/>
    </source>
</evidence>
<dbReference type="Gene3D" id="3.40.50.2000">
    <property type="entry name" value="Glycogen Phosphorylase B"/>
    <property type="match status" value="2"/>
</dbReference>
<dbReference type="InterPro" id="IPR001296">
    <property type="entry name" value="Glyco_trans_1"/>
</dbReference>
<proteinExistence type="predicted"/>
<dbReference type="Proteomes" id="UP000074119">
    <property type="component" value="Chromosome"/>
</dbReference>
<keyword evidence="1" id="KW-0328">Glycosyltransferase</keyword>
<dbReference type="SUPFAM" id="SSF53756">
    <property type="entry name" value="UDP-Glycosyltransferase/glycogen phosphorylase"/>
    <property type="match status" value="1"/>
</dbReference>
<evidence type="ECO:0000256" key="1">
    <source>
        <dbReference type="ARBA" id="ARBA00022676"/>
    </source>
</evidence>
<dbReference type="PANTHER" id="PTHR12526">
    <property type="entry name" value="GLYCOSYLTRANSFERASE"/>
    <property type="match status" value="1"/>
</dbReference>
<dbReference type="GO" id="GO:1901135">
    <property type="term" value="P:carbohydrate derivative metabolic process"/>
    <property type="evidence" value="ECO:0007669"/>
    <property type="project" value="UniProtKB-ARBA"/>
</dbReference>
<dbReference type="GO" id="GO:0016757">
    <property type="term" value="F:glycosyltransferase activity"/>
    <property type="evidence" value="ECO:0007669"/>
    <property type="project" value="UniProtKB-KW"/>
</dbReference>
<dbReference type="KEGG" id="zal:AZF00_01155"/>